<feature type="compositionally biased region" description="Low complexity" evidence="1">
    <location>
        <begin position="234"/>
        <end position="243"/>
    </location>
</feature>
<feature type="region of interest" description="Disordered" evidence="1">
    <location>
        <begin position="93"/>
        <end position="115"/>
    </location>
</feature>
<protein>
    <submittedName>
        <fullName evidence="2">Uncharacterized protein</fullName>
    </submittedName>
</protein>
<dbReference type="EMBL" id="ML014139">
    <property type="protein sequence ID" value="RKP02608.1"/>
    <property type="molecule type" value="Genomic_DNA"/>
</dbReference>
<feature type="compositionally biased region" description="Basic and acidic residues" evidence="1">
    <location>
        <begin position="244"/>
        <end position="256"/>
    </location>
</feature>
<gene>
    <name evidence="2" type="ORF">CXG81DRAFT_17747</name>
</gene>
<evidence type="ECO:0000313" key="3">
    <source>
        <dbReference type="Proteomes" id="UP000274922"/>
    </source>
</evidence>
<dbReference type="Pfam" id="PF08208">
    <property type="entry name" value="RNA_polI_A34"/>
    <property type="match status" value="1"/>
</dbReference>
<name>A0A4P9XB42_9FUNG</name>
<proteinExistence type="predicted"/>
<dbReference type="GO" id="GO:0006360">
    <property type="term" value="P:transcription by RNA polymerase I"/>
    <property type="evidence" value="ECO:0007669"/>
    <property type="project" value="InterPro"/>
</dbReference>
<reference evidence="3" key="1">
    <citation type="journal article" date="2018" name="Nat. Microbiol.">
        <title>Leveraging single-cell genomics to expand the fungal tree of life.</title>
        <authorList>
            <person name="Ahrendt S.R."/>
            <person name="Quandt C.A."/>
            <person name="Ciobanu D."/>
            <person name="Clum A."/>
            <person name="Salamov A."/>
            <person name="Andreopoulos B."/>
            <person name="Cheng J.F."/>
            <person name="Woyke T."/>
            <person name="Pelin A."/>
            <person name="Henrissat B."/>
            <person name="Reynolds N.K."/>
            <person name="Benny G.L."/>
            <person name="Smith M.E."/>
            <person name="James T.Y."/>
            <person name="Grigoriev I.V."/>
        </authorList>
    </citation>
    <scope>NUCLEOTIDE SEQUENCE [LARGE SCALE GENOMIC DNA]</scope>
    <source>
        <strain evidence="3">ATCC 52028</strain>
    </source>
</reference>
<sequence>MAARMKTVTIPSEIASTSYGRVLRPAFQEELASGQKEIWCLRVPRNVRLADLAGDALLPTFPGAKDGQVATKGFRLQYAAETAAPAPFAAAERLESTHRAGAGADADAAPQPQPTGWHVFVPKPTGEGYVPLPGTGPVRFLTVAKKPSTIERDAVAIVQAAANAAYVPRPQPAGLKQQFEPMGSTTTGAPLARFFAARPDLGENALPSVRLGMPVKRAASEFDPPPTAARKKTAASSTAAAVTKDSKVAKESKESKVTQTSKAASPSPKKATGKKA</sequence>
<dbReference type="Proteomes" id="UP000274922">
    <property type="component" value="Unassembled WGS sequence"/>
</dbReference>
<evidence type="ECO:0000313" key="2">
    <source>
        <dbReference type="EMBL" id="RKP02608.1"/>
    </source>
</evidence>
<feature type="region of interest" description="Disordered" evidence="1">
    <location>
        <begin position="218"/>
        <end position="276"/>
    </location>
</feature>
<dbReference type="InterPro" id="IPR013240">
    <property type="entry name" value="DNA-dir_RNA_pol1_su_RPA34"/>
</dbReference>
<accession>A0A4P9XB42</accession>
<feature type="compositionally biased region" description="Low complexity" evidence="1">
    <location>
        <begin position="100"/>
        <end position="110"/>
    </location>
</feature>
<dbReference type="AlphaFoldDB" id="A0A4P9XB42"/>
<evidence type="ECO:0000256" key="1">
    <source>
        <dbReference type="SAM" id="MobiDB-lite"/>
    </source>
</evidence>
<organism evidence="2 3">
    <name type="scientific">Caulochytrium protostelioides</name>
    <dbReference type="NCBI Taxonomy" id="1555241"/>
    <lineage>
        <taxon>Eukaryota</taxon>
        <taxon>Fungi</taxon>
        <taxon>Fungi incertae sedis</taxon>
        <taxon>Chytridiomycota</taxon>
        <taxon>Chytridiomycota incertae sedis</taxon>
        <taxon>Chytridiomycetes</taxon>
        <taxon>Caulochytriales</taxon>
        <taxon>Caulochytriaceae</taxon>
        <taxon>Caulochytrium</taxon>
    </lineage>
</organism>
<keyword evidence="3" id="KW-1185">Reference proteome</keyword>